<evidence type="ECO:0000256" key="5">
    <source>
        <dbReference type="ARBA" id="ARBA00022741"/>
    </source>
</evidence>
<dbReference type="GO" id="GO:0004693">
    <property type="term" value="F:cyclin-dependent protein serine/threonine kinase activity"/>
    <property type="evidence" value="ECO:0007669"/>
    <property type="project" value="TreeGrafter"/>
</dbReference>
<evidence type="ECO:0000256" key="9">
    <source>
        <dbReference type="PROSITE-ProRule" id="PRU10141"/>
    </source>
</evidence>
<proteinExistence type="inferred from homology"/>
<dbReference type="SUPFAM" id="SSF56112">
    <property type="entry name" value="Protein kinase-like (PK-like)"/>
    <property type="match status" value="1"/>
</dbReference>
<gene>
    <name evidence="12" type="primary">BUR1_2</name>
    <name evidence="12" type="ORF">HK103_006560</name>
</gene>
<evidence type="ECO:0000256" key="8">
    <source>
        <dbReference type="ARBA" id="ARBA00023242"/>
    </source>
</evidence>
<dbReference type="GO" id="GO:0005634">
    <property type="term" value="C:nucleus"/>
    <property type="evidence" value="ECO:0007669"/>
    <property type="project" value="UniProtKB-SubCell"/>
</dbReference>
<evidence type="ECO:0000256" key="6">
    <source>
        <dbReference type="ARBA" id="ARBA00022777"/>
    </source>
</evidence>
<accession>A0AAD5UDF3</accession>
<keyword evidence="6 12" id="KW-0418">Kinase</keyword>
<name>A0AAD5UDF3_9FUNG</name>
<feature type="compositionally biased region" description="Basic and acidic residues" evidence="10">
    <location>
        <begin position="397"/>
        <end position="530"/>
    </location>
</feature>
<dbReference type="InterPro" id="IPR011009">
    <property type="entry name" value="Kinase-like_dom_sf"/>
</dbReference>
<keyword evidence="7 9" id="KW-0067">ATP-binding</keyword>
<evidence type="ECO:0000256" key="4">
    <source>
        <dbReference type="ARBA" id="ARBA00022679"/>
    </source>
</evidence>
<dbReference type="Pfam" id="PF00069">
    <property type="entry name" value="Pkinase"/>
    <property type="match status" value="1"/>
</dbReference>
<evidence type="ECO:0000256" key="2">
    <source>
        <dbReference type="ARBA" id="ARBA00006485"/>
    </source>
</evidence>
<feature type="compositionally biased region" description="Basic and acidic residues" evidence="10">
    <location>
        <begin position="554"/>
        <end position="563"/>
    </location>
</feature>
<evidence type="ECO:0000256" key="3">
    <source>
        <dbReference type="ARBA" id="ARBA00022527"/>
    </source>
</evidence>
<sequence>MESEREQHSSQDSLEELPEIPHAPLHPSQIESHNNTPVQTPAHIVVEEGEVVDSEDKEFTGVSPISEYEIENKLGEGTFGEVLLATHSKTGLRVALKKILTHNDKEGFPVTSLREIKLLKSIDHENIIDLMEIAIEKGDPKRNLHATIYMVFPYMDHDLAGLLGNPSVTLTTAQLKSYTQQILRGIKHLHDNDIIHRDMKGANILVDNCGRVKLADFGLARTINHTMTTTVVTLWYRPPELLLQGGNSYCKYTTAVDMWGVGCIFGELLKRRPILPGANEMDQLKKIFELLGSPTAQNWPGYSDLPLVKDGKVTDFGVKESTLSTKFNSSSYSNETYNLLYNLLRLDPTKRLSASEALKHEYFKVSPYPAKPGTRDFQAFPKSHELDVRQMAKVELPPHCDYKNRDHSRNYNRRNDYDRDRDRDRNDRNGHRRDDERPRRDHDDRRSSRRDERNDASQRDDRRFDERRNDDRSKDDDRDKSFRSDRNRNDDRYDRGRNADRGYDHERPREDRRRDNDNRRSDRFNPDRRRSPYNKRSPVRSRDNTPERRRRSPDRKDTIEKNDSVQNSVHSLMESSQHSAAQDSERNGRRRDSDRKSVDNTESEKKDDESRKRKSPEHDRDDGHRKKSQDRRDSMRDRRSNSFKKSPRGNSRDDDAK</sequence>
<evidence type="ECO:0000259" key="11">
    <source>
        <dbReference type="PROSITE" id="PS50011"/>
    </source>
</evidence>
<dbReference type="InterPro" id="IPR050108">
    <property type="entry name" value="CDK"/>
</dbReference>
<dbReference type="FunFam" id="1.10.510.10:FF:000624">
    <property type="entry name" value="Mitogen-activated protein kinase"/>
    <property type="match status" value="1"/>
</dbReference>
<reference evidence="12" key="1">
    <citation type="submission" date="2020-05" db="EMBL/GenBank/DDBJ databases">
        <title>Phylogenomic resolution of chytrid fungi.</title>
        <authorList>
            <person name="Stajich J.E."/>
            <person name="Amses K."/>
            <person name="Simmons R."/>
            <person name="Seto K."/>
            <person name="Myers J."/>
            <person name="Bonds A."/>
            <person name="Quandt C.A."/>
            <person name="Barry K."/>
            <person name="Liu P."/>
            <person name="Grigoriev I."/>
            <person name="Longcore J.E."/>
            <person name="James T.Y."/>
        </authorList>
    </citation>
    <scope>NUCLEOTIDE SEQUENCE</scope>
    <source>
        <strain evidence="12">PLAUS21</strain>
    </source>
</reference>
<comment type="subcellular location">
    <subcellularLocation>
        <location evidence="1">Nucleus</location>
    </subcellularLocation>
</comment>
<dbReference type="AlphaFoldDB" id="A0AAD5UDF3"/>
<organism evidence="12 13">
    <name type="scientific">Boothiomyces macroporosus</name>
    <dbReference type="NCBI Taxonomy" id="261099"/>
    <lineage>
        <taxon>Eukaryota</taxon>
        <taxon>Fungi</taxon>
        <taxon>Fungi incertae sedis</taxon>
        <taxon>Chytridiomycota</taxon>
        <taxon>Chytridiomycota incertae sedis</taxon>
        <taxon>Chytridiomycetes</taxon>
        <taxon>Rhizophydiales</taxon>
        <taxon>Terramycetaceae</taxon>
        <taxon>Boothiomyces</taxon>
    </lineage>
</organism>
<evidence type="ECO:0000256" key="7">
    <source>
        <dbReference type="ARBA" id="ARBA00022840"/>
    </source>
</evidence>
<feature type="region of interest" description="Disordered" evidence="10">
    <location>
        <begin position="397"/>
        <end position="657"/>
    </location>
</feature>
<keyword evidence="3 12" id="KW-0723">Serine/threonine-protein kinase</keyword>
<dbReference type="PANTHER" id="PTHR24056:SF233">
    <property type="entry name" value="CYCLIN-DEPENDENT KINASE 9"/>
    <property type="match status" value="1"/>
</dbReference>
<dbReference type="SMART" id="SM00220">
    <property type="entry name" value="S_TKc"/>
    <property type="match status" value="1"/>
</dbReference>
<dbReference type="PROSITE" id="PS00107">
    <property type="entry name" value="PROTEIN_KINASE_ATP"/>
    <property type="match status" value="1"/>
</dbReference>
<feature type="region of interest" description="Disordered" evidence="10">
    <location>
        <begin position="1"/>
        <end position="36"/>
    </location>
</feature>
<dbReference type="Proteomes" id="UP001210925">
    <property type="component" value="Unassembled WGS sequence"/>
</dbReference>
<evidence type="ECO:0000313" key="12">
    <source>
        <dbReference type="EMBL" id="KAJ3255191.1"/>
    </source>
</evidence>
<feature type="compositionally biased region" description="Polar residues" evidence="10">
    <location>
        <begin position="564"/>
        <end position="582"/>
    </location>
</feature>
<comment type="similarity">
    <text evidence="2">Belongs to the protein kinase superfamily. CMGC Ser/Thr protein kinase family. CDC2/CDKX subfamily.</text>
</comment>
<dbReference type="PANTHER" id="PTHR24056">
    <property type="entry name" value="CELL DIVISION PROTEIN KINASE"/>
    <property type="match status" value="1"/>
</dbReference>
<dbReference type="InterPro" id="IPR008271">
    <property type="entry name" value="Ser/Thr_kinase_AS"/>
</dbReference>
<dbReference type="GO" id="GO:0005524">
    <property type="term" value="F:ATP binding"/>
    <property type="evidence" value="ECO:0007669"/>
    <property type="project" value="UniProtKB-UniRule"/>
</dbReference>
<dbReference type="InterPro" id="IPR017441">
    <property type="entry name" value="Protein_kinase_ATP_BS"/>
</dbReference>
<comment type="caution">
    <text evidence="12">The sequence shown here is derived from an EMBL/GenBank/DDBJ whole genome shotgun (WGS) entry which is preliminary data.</text>
</comment>
<protein>
    <submittedName>
        <fullName evidence="12">Serine/threonine protein kinase, CMGC, CDC2/CDK sub</fullName>
    </submittedName>
</protein>
<feature type="binding site" evidence="9">
    <location>
        <position position="97"/>
    </location>
    <ligand>
        <name>ATP</name>
        <dbReference type="ChEBI" id="CHEBI:30616"/>
    </ligand>
</feature>
<dbReference type="PROSITE" id="PS50011">
    <property type="entry name" value="PROTEIN_KINASE_DOM"/>
    <property type="match status" value="1"/>
</dbReference>
<evidence type="ECO:0000256" key="1">
    <source>
        <dbReference type="ARBA" id="ARBA00004123"/>
    </source>
</evidence>
<dbReference type="Gene3D" id="1.10.510.10">
    <property type="entry name" value="Transferase(Phosphotransferase) domain 1"/>
    <property type="match status" value="1"/>
</dbReference>
<keyword evidence="4" id="KW-0808">Transferase</keyword>
<dbReference type="EMBL" id="JADGKB010000070">
    <property type="protein sequence ID" value="KAJ3255191.1"/>
    <property type="molecule type" value="Genomic_DNA"/>
</dbReference>
<dbReference type="InterPro" id="IPR000719">
    <property type="entry name" value="Prot_kinase_dom"/>
</dbReference>
<evidence type="ECO:0000313" key="13">
    <source>
        <dbReference type="Proteomes" id="UP001210925"/>
    </source>
</evidence>
<keyword evidence="5 9" id="KW-0547">Nucleotide-binding</keyword>
<feature type="compositionally biased region" description="Basic and acidic residues" evidence="10">
    <location>
        <begin position="583"/>
        <end position="640"/>
    </location>
</feature>
<dbReference type="Gene3D" id="3.30.200.20">
    <property type="entry name" value="Phosphorylase Kinase, domain 1"/>
    <property type="match status" value="1"/>
</dbReference>
<keyword evidence="8" id="KW-0539">Nucleus</keyword>
<dbReference type="PROSITE" id="PS00108">
    <property type="entry name" value="PROTEIN_KINASE_ST"/>
    <property type="match status" value="1"/>
</dbReference>
<feature type="domain" description="Protein kinase" evidence="11">
    <location>
        <begin position="68"/>
        <end position="363"/>
    </location>
</feature>
<keyword evidence="13" id="KW-1185">Reference proteome</keyword>
<evidence type="ECO:0000256" key="10">
    <source>
        <dbReference type="SAM" id="MobiDB-lite"/>
    </source>
</evidence>